<organism evidence="2 3">
    <name type="scientific">Caerostris extrusa</name>
    <name type="common">Bark spider</name>
    <name type="synonym">Caerostris bankana</name>
    <dbReference type="NCBI Taxonomy" id="172846"/>
    <lineage>
        <taxon>Eukaryota</taxon>
        <taxon>Metazoa</taxon>
        <taxon>Ecdysozoa</taxon>
        <taxon>Arthropoda</taxon>
        <taxon>Chelicerata</taxon>
        <taxon>Arachnida</taxon>
        <taxon>Araneae</taxon>
        <taxon>Araneomorphae</taxon>
        <taxon>Entelegynae</taxon>
        <taxon>Araneoidea</taxon>
        <taxon>Araneidae</taxon>
        <taxon>Caerostris</taxon>
    </lineage>
</organism>
<dbReference type="Proteomes" id="UP001054945">
    <property type="component" value="Unassembled WGS sequence"/>
</dbReference>
<accession>A0AAV4VMA3</accession>
<keyword evidence="1" id="KW-0812">Transmembrane</keyword>
<dbReference type="EMBL" id="BPLR01014817">
    <property type="protein sequence ID" value="GIY71497.1"/>
    <property type="molecule type" value="Genomic_DNA"/>
</dbReference>
<feature type="transmembrane region" description="Helical" evidence="1">
    <location>
        <begin position="64"/>
        <end position="88"/>
    </location>
</feature>
<keyword evidence="3" id="KW-1185">Reference proteome</keyword>
<keyword evidence="1" id="KW-0472">Membrane</keyword>
<keyword evidence="1" id="KW-1133">Transmembrane helix</keyword>
<reference evidence="2 3" key="1">
    <citation type="submission" date="2021-06" db="EMBL/GenBank/DDBJ databases">
        <title>Caerostris extrusa draft genome.</title>
        <authorList>
            <person name="Kono N."/>
            <person name="Arakawa K."/>
        </authorList>
    </citation>
    <scope>NUCLEOTIDE SEQUENCE [LARGE SCALE GENOMIC DNA]</scope>
</reference>
<name>A0AAV4VMA3_CAEEX</name>
<evidence type="ECO:0000256" key="1">
    <source>
        <dbReference type="SAM" id="Phobius"/>
    </source>
</evidence>
<sequence>MTGGTPTPLTKTKANILSTRQLSCMDQRMQRKDYTAVSCFRKEKINAILYLPVRRARDFSRPPILYAAIDIPIICVIIYIINTLTLNLEVYTKKRRRFHRDLNSDRWIQSPEC</sequence>
<evidence type="ECO:0000313" key="2">
    <source>
        <dbReference type="EMBL" id="GIY71497.1"/>
    </source>
</evidence>
<protein>
    <submittedName>
        <fullName evidence="2">Uncharacterized protein</fullName>
    </submittedName>
</protein>
<proteinExistence type="predicted"/>
<evidence type="ECO:0000313" key="3">
    <source>
        <dbReference type="Proteomes" id="UP001054945"/>
    </source>
</evidence>
<dbReference type="AlphaFoldDB" id="A0AAV4VMA3"/>
<comment type="caution">
    <text evidence="2">The sequence shown here is derived from an EMBL/GenBank/DDBJ whole genome shotgun (WGS) entry which is preliminary data.</text>
</comment>
<gene>
    <name evidence="2" type="ORF">CEXT_10691</name>
</gene>